<dbReference type="EMBL" id="WVUK01000056">
    <property type="protein sequence ID" value="KAF7492144.1"/>
    <property type="molecule type" value="Genomic_DNA"/>
</dbReference>
<reference evidence="4" key="3">
    <citation type="submission" date="2022-06" db="UniProtKB">
        <authorList>
            <consortium name="EnsemblMetazoa"/>
        </authorList>
    </citation>
    <scope>IDENTIFICATION</scope>
</reference>
<accession>A0A834R756</accession>
<dbReference type="Proteomes" id="UP000070412">
    <property type="component" value="Unassembled WGS sequence"/>
</dbReference>
<proteinExistence type="predicted"/>
<feature type="region of interest" description="Disordered" evidence="1">
    <location>
        <begin position="24"/>
        <end position="73"/>
    </location>
</feature>
<keyword evidence="2" id="KW-0812">Transmembrane</keyword>
<name>A0A834R756_SARSC</name>
<keyword evidence="2" id="KW-1133">Transmembrane helix</keyword>
<organism evidence="3">
    <name type="scientific">Sarcoptes scabiei</name>
    <name type="common">Itch mite</name>
    <name type="synonym">Acarus scabiei</name>
    <dbReference type="NCBI Taxonomy" id="52283"/>
    <lineage>
        <taxon>Eukaryota</taxon>
        <taxon>Metazoa</taxon>
        <taxon>Ecdysozoa</taxon>
        <taxon>Arthropoda</taxon>
        <taxon>Chelicerata</taxon>
        <taxon>Arachnida</taxon>
        <taxon>Acari</taxon>
        <taxon>Acariformes</taxon>
        <taxon>Sarcoptiformes</taxon>
        <taxon>Astigmata</taxon>
        <taxon>Psoroptidia</taxon>
        <taxon>Sarcoptoidea</taxon>
        <taxon>Sarcoptidae</taxon>
        <taxon>Sarcoptinae</taxon>
        <taxon>Sarcoptes</taxon>
    </lineage>
</organism>
<dbReference type="EnsemblMetazoa" id="SSS_7595s_mrna">
    <property type="protein sequence ID" value="KAF7492144.1"/>
    <property type="gene ID" value="SSS_7595"/>
</dbReference>
<reference evidence="3" key="2">
    <citation type="submission" date="2020-01" db="EMBL/GenBank/DDBJ databases">
        <authorList>
            <person name="Korhonen P.K.K."/>
            <person name="Guangxu M.G."/>
            <person name="Wang T.W."/>
            <person name="Stroehlein A.J.S."/>
            <person name="Young N.D."/>
            <person name="Ang C.-S.A."/>
            <person name="Fernando D.W.F."/>
            <person name="Lu H.L."/>
            <person name="Taylor S.T."/>
            <person name="Ehtesham M.E.M."/>
            <person name="Najaraj S.H.N."/>
            <person name="Harsha G.H.G."/>
            <person name="Madugundu A.M."/>
            <person name="Renuse S.R."/>
            <person name="Holt D.H."/>
            <person name="Pandey A.P."/>
            <person name="Papenfuss A.P."/>
            <person name="Gasser R.B.G."/>
            <person name="Fischer K.F."/>
        </authorList>
    </citation>
    <scope>NUCLEOTIDE SEQUENCE</scope>
    <source>
        <strain evidence="3">SSS_KF_BRIS2020</strain>
    </source>
</reference>
<sequence>MESIAKDRSERALIRRAKILSNREDRINRIFGTQSSSSSPQQSFLTTSLSNRESNPSSASSKQDDVSSKMESNQCQTHNSFIENICLKNLNTESDSKQNELGHHLEKKQTLPPRDESFPRKVSLISSPIHYRTLQQSQRYNDQSLSLISVCCNHLNLLLMISCFCSYLNINFTIMFITFQMIQYSFKFFYQHIQFSIFRLIKESLLSVFCYIMMQAFIMIMI</sequence>
<keyword evidence="5" id="KW-1185">Reference proteome</keyword>
<evidence type="ECO:0000313" key="3">
    <source>
        <dbReference type="EMBL" id="KAF7492144.1"/>
    </source>
</evidence>
<evidence type="ECO:0000256" key="2">
    <source>
        <dbReference type="SAM" id="Phobius"/>
    </source>
</evidence>
<feature type="transmembrane region" description="Helical" evidence="2">
    <location>
        <begin position="157"/>
        <end position="179"/>
    </location>
</feature>
<feature type="region of interest" description="Disordered" evidence="1">
    <location>
        <begin position="97"/>
        <end position="116"/>
    </location>
</feature>
<feature type="transmembrane region" description="Helical" evidence="2">
    <location>
        <begin position="200"/>
        <end position="221"/>
    </location>
</feature>
<evidence type="ECO:0000256" key="1">
    <source>
        <dbReference type="SAM" id="MobiDB-lite"/>
    </source>
</evidence>
<protein>
    <submittedName>
        <fullName evidence="3 4">Uncharacterized protein</fullName>
    </submittedName>
</protein>
<dbReference type="OrthoDB" id="9895378at2759"/>
<dbReference type="AlphaFoldDB" id="A0A834R756"/>
<feature type="compositionally biased region" description="Low complexity" evidence="1">
    <location>
        <begin position="33"/>
        <end position="61"/>
    </location>
</feature>
<evidence type="ECO:0000313" key="5">
    <source>
        <dbReference type="Proteomes" id="UP000070412"/>
    </source>
</evidence>
<keyword evidence="2" id="KW-0472">Membrane</keyword>
<reference evidence="5" key="1">
    <citation type="journal article" date="2020" name="PLoS Negl. Trop. Dis.">
        <title>High-quality nuclear genome for Sarcoptes scabiei-A critical resource for a neglected parasite.</title>
        <authorList>
            <person name="Korhonen P.K."/>
            <person name="Gasser R.B."/>
            <person name="Ma G."/>
            <person name="Wang T."/>
            <person name="Stroehlein A.J."/>
            <person name="Young N.D."/>
            <person name="Ang C.S."/>
            <person name="Fernando D.D."/>
            <person name="Lu H.C."/>
            <person name="Taylor S."/>
            <person name="Reynolds S.L."/>
            <person name="Mofiz E."/>
            <person name="Najaraj S.H."/>
            <person name="Gowda H."/>
            <person name="Madugundu A."/>
            <person name="Renuse S."/>
            <person name="Holt D."/>
            <person name="Pandey A."/>
            <person name="Papenfuss A.T."/>
            <person name="Fischer K."/>
        </authorList>
    </citation>
    <scope>NUCLEOTIDE SEQUENCE [LARGE SCALE GENOMIC DNA]</scope>
</reference>
<evidence type="ECO:0000313" key="4">
    <source>
        <dbReference type="EnsemblMetazoa" id="KAF7492144.1"/>
    </source>
</evidence>
<gene>
    <name evidence="3" type="ORF">SSS_7595</name>
</gene>